<gene>
    <name evidence="2" type="ORF">BCF33_0372</name>
</gene>
<evidence type="ECO:0000313" key="2">
    <source>
        <dbReference type="EMBL" id="PRY94774.1"/>
    </source>
</evidence>
<name>A0A2T0X7C2_9RHOB</name>
<feature type="chain" id="PRO_5015779613" description="Curlin associated repeat-containing protein" evidence="1">
    <location>
        <begin position="22"/>
        <end position="344"/>
    </location>
</feature>
<dbReference type="RefSeq" id="WP_106159237.1">
    <property type="nucleotide sequence ID" value="NZ_PVTT01000001.1"/>
</dbReference>
<evidence type="ECO:0000256" key="1">
    <source>
        <dbReference type="SAM" id="SignalP"/>
    </source>
</evidence>
<dbReference type="Proteomes" id="UP000238801">
    <property type="component" value="Unassembled WGS sequence"/>
</dbReference>
<evidence type="ECO:0008006" key="4">
    <source>
        <dbReference type="Google" id="ProtNLM"/>
    </source>
</evidence>
<organism evidence="2 3">
    <name type="scientific">Hasllibacter halocynthiae</name>
    <dbReference type="NCBI Taxonomy" id="595589"/>
    <lineage>
        <taxon>Bacteria</taxon>
        <taxon>Pseudomonadati</taxon>
        <taxon>Pseudomonadota</taxon>
        <taxon>Alphaproteobacteria</taxon>
        <taxon>Rhodobacterales</taxon>
        <taxon>Roseobacteraceae</taxon>
        <taxon>Hasllibacter</taxon>
    </lineage>
</organism>
<dbReference type="OrthoDB" id="8344785at2"/>
<sequence>MSVRTIPTMLLAAAIPMAAGAQDGGTTMTQLFDGAQTGRNTTILNGGAMGALTVGGPGLSGRQTALAQSGTNAANVMMTEGIRVRAATQRLVGTQTVENALLAESGLGGASIEQTGQNIANVIAAQQVDRISQAFGPGAEQSVANRFASTAPAGELRQEGLNVANVVTASISIGAGEQLFPADSVQRVVNDASSAVDIRQDGTNVGNVLVADEIRDVARIFTGEQVVTNTFDAAGGIPVSLNQNGVNIANFVEARTVTNLTQISEGSQTVENVLVGTTLADLDASGTAYSQGSTNLVNVLSIRPSPGGAGGEVSAVQGASQDQSAVGIGQGAHGQVGNAAAIER</sequence>
<keyword evidence="1" id="KW-0732">Signal</keyword>
<comment type="caution">
    <text evidence="2">The sequence shown here is derived from an EMBL/GenBank/DDBJ whole genome shotgun (WGS) entry which is preliminary data.</text>
</comment>
<proteinExistence type="predicted"/>
<feature type="signal peptide" evidence="1">
    <location>
        <begin position="1"/>
        <end position="21"/>
    </location>
</feature>
<evidence type="ECO:0000313" key="3">
    <source>
        <dbReference type="Proteomes" id="UP000238801"/>
    </source>
</evidence>
<dbReference type="AlphaFoldDB" id="A0A2T0X7C2"/>
<protein>
    <recommendedName>
        <fullName evidence="4">Curlin associated repeat-containing protein</fullName>
    </recommendedName>
</protein>
<reference evidence="2 3" key="1">
    <citation type="submission" date="2018-03" db="EMBL/GenBank/DDBJ databases">
        <title>Genomic Encyclopedia of Archaeal and Bacterial Type Strains, Phase II (KMG-II): from individual species to whole genera.</title>
        <authorList>
            <person name="Goeker M."/>
        </authorList>
    </citation>
    <scope>NUCLEOTIDE SEQUENCE [LARGE SCALE GENOMIC DNA]</scope>
    <source>
        <strain evidence="2 3">DSM 29318</strain>
    </source>
</reference>
<accession>A0A2T0X7C2</accession>
<keyword evidence="3" id="KW-1185">Reference proteome</keyword>
<dbReference type="EMBL" id="PVTT01000001">
    <property type="protein sequence ID" value="PRY94774.1"/>
    <property type="molecule type" value="Genomic_DNA"/>
</dbReference>